<evidence type="ECO:0000259" key="2">
    <source>
        <dbReference type="SMART" id="SM00355"/>
    </source>
</evidence>
<gene>
    <name evidence="3" type="ORF">MN116_007246</name>
</gene>
<dbReference type="Proteomes" id="UP001292079">
    <property type="component" value="Unassembled WGS sequence"/>
</dbReference>
<evidence type="ECO:0000256" key="1">
    <source>
        <dbReference type="SAM" id="MobiDB-lite"/>
    </source>
</evidence>
<protein>
    <recommendedName>
        <fullName evidence="2">C2H2-type domain-containing protein</fullName>
    </recommendedName>
</protein>
<feature type="region of interest" description="Disordered" evidence="1">
    <location>
        <begin position="172"/>
        <end position="199"/>
    </location>
</feature>
<proteinExistence type="predicted"/>
<accession>A0AAE2D3E4</accession>
<reference evidence="3" key="2">
    <citation type="journal article" date="2023" name="Infect Dis Poverty">
        <title>Chromosome-scale genome of the human blood fluke Schistosoma mekongi and its implications for public health.</title>
        <authorList>
            <person name="Zhou M."/>
            <person name="Xu L."/>
            <person name="Xu D."/>
            <person name="Chen W."/>
            <person name="Khan J."/>
            <person name="Hu Y."/>
            <person name="Huang H."/>
            <person name="Wei H."/>
            <person name="Zhang Y."/>
            <person name="Chusongsang P."/>
            <person name="Tanasarnprasert K."/>
            <person name="Hu X."/>
            <person name="Limpanont Y."/>
            <person name="Lv Z."/>
        </authorList>
    </citation>
    <scope>NUCLEOTIDE SEQUENCE</scope>
    <source>
        <strain evidence="3">LV_2022a</strain>
    </source>
</reference>
<dbReference type="EMBL" id="JALJAT010000005">
    <property type="protein sequence ID" value="KAK4469722.1"/>
    <property type="molecule type" value="Genomic_DNA"/>
</dbReference>
<feature type="region of interest" description="Disordered" evidence="1">
    <location>
        <begin position="352"/>
        <end position="379"/>
    </location>
</feature>
<feature type="compositionally biased region" description="Low complexity" evidence="1">
    <location>
        <begin position="352"/>
        <end position="361"/>
    </location>
</feature>
<sequence length="406" mass="45843">MGLLPLLDASDVLVLHCPLCYFHTHWLNHLETHFNHEHSSENVDFMLYQCSKCRKIASCKTFLYEHIDIRHKRTGKSTSLQSPRTQSPNDTLSDHESVSITQRNSETIELCSNNTDPSSTLIETPDSTGIINNNCTIIPNDDEKQSASILNTDENESTNKDDFNVNHKSDINEFTNQNTTNNDNSNNNSNGKDEDTDLNNTKNCHSPYIKILFVGQLCGSSSILTSATSSTTVAAISSPTSQTLPPTSLSETLTKSKHHQSQHRPYYHAQKFPNYNYNSNSTVKQQCLFCDYTSSDSTKLAEHYVQHGIRQLQLPNMHKLKKLHRNNTAVLGNNYLPANPLDTVDDLTTLVVPSSSSSSSSLPHHYHQHNNQHETSRIEINSQVKIVEQTKHEKEKKTKIDLFRKP</sequence>
<comment type="caution">
    <text evidence="3">The sequence shown here is derived from an EMBL/GenBank/DDBJ whole genome shotgun (WGS) entry which is preliminary data.</text>
</comment>
<keyword evidence="4" id="KW-1185">Reference proteome</keyword>
<name>A0AAE2D3E4_SCHME</name>
<dbReference type="AlphaFoldDB" id="A0AAE2D3E4"/>
<evidence type="ECO:0000313" key="3">
    <source>
        <dbReference type="EMBL" id="KAK4469722.1"/>
    </source>
</evidence>
<dbReference type="SMART" id="SM00355">
    <property type="entry name" value="ZnF_C2H2"/>
    <property type="match status" value="3"/>
</dbReference>
<feature type="domain" description="C2H2-type" evidence="2">
    <location>
        <begin position="285"/>
        <end position="307"/>
    </location>
</feature>
<feature type="compositionally biased region" description="Low complexity" evidence="1">
    <location>
        <begin position="175"/>
        <end position="190"/>
    </location>
</feature>
<feature type="domain" description="C2H2-type" evidence="2">
    <location>
        <begin position="15"/>
        <end position="38"/>
    </location>
</feature>
<feature type="compositionally biased region" description="Polar residues" evidence="1">
    <location>
        <begin position="76"/>
        <end position="91"/>
    </location>
</feature>
<reference evidence="3" key="1">
    <citation type="submission" date="2022-04" db="EMBL/GenBank/DDBJ databases">
        <authorList>
            <person name="Xu L."/>
            <person name="Lv Z."/>
        </authorList>
    </citation>
    <scope>NUCLEOTIDE SEQUENCE</scope>
    <source>
        <strain evidence="3">LV_2022a</strain>
    </source>
</reference>
<dbReference type="InterPro" id="IPR013087">
    <property type="entry name" value="Znf_C2H2_type"/>
</dbReference>
<evidence type="ECO:0000313" key="4">
    <source>
        <dbReference type="Proteomes" id="UP001292079"/>
    </source>
</evidence>
<feature type="domain" description="C2H2-type" evidence="2">
    <location>
        <begin position="48"/>
        <end position="71"/>
    </location>
</feature>
<feature type="region of interest" description="Disordered" evidence="1">
    <location>
        <begin position="74"/>
        <end position="126"/>
    </location>
</feature>
<organism evidence="3 4">
    <name type="scientific">Schistosoma mekongi</name>
    <name type="common">Parasitic worm</name>
    <dbReference type="NCBI Taxonomy" id="38744"/>
    <lineage>
        <taxon>Eukaryota</taxon>
        <taxon>Metazoa</taxon>
        <taxon>Spiralia</taxon>
        <taxon>Lophotrochozoa</taxon>
        <taxon>Platyhelminthes</taxon>
        <taxon>Trematoda</taxon>
        <taxon>Digenea</taxon>
        <taxon>Strigeidida</taxon>
        <taxon>Schistosomatoidea</taxon>
        <taxon>Schistosomatidae</taxon>
        <taxon>Schistosoma</taxon>
    </lineage>
</organism>
<feature type="compositionally biased region" description="Polar residues" evidence="1">
    <location>
        <begin position="98"/>
        <end position="126"/>
    </location>
</feature>